<name>A0A7C8HG86_9FIRM</name>
<evidence type="ECO:0000313" key="4">
    <source>
        <dbReference type="Proteomes" id="UP000483018"/>
    </source>
</evidence>
<dbReference type="Pfam" id="PF07238">
    <property type="entry name" value="PilZ"/>
    <property type="match status" value="1"/>
</dbReference>
<dbReference type="SUPFAM" id="SSF141371">
    <property type="entry name" value="PilZ domain-like"/>
    <property type="match status" value="1"/>
</dbReference>
<dbReference type="InterPro" id="IPR009926">
    <property type="entry name" value="T3SS_YcgR_PilZN"/>
</dbReference>
<evidence type="ECO:0000313" key="3">
    <source>
        <dbReference type="EMBL" id="KAE9637058.1"/>
    </source>
</evidence>
<dbReference type="InterPro" id="IPR009875">
    <property type="entry name" value="PilZ_domain"/>
</dbReference>
<proteinExistence type="predicted"/>
<comment type="caution">
    <text evidence="3">The sequence shown here is derived from an EMBL/GenBank/DDBJ whole genome shotgun (WGS) entry which is preliminary data.</text>
</comment>
<feature type="domain" description="PilZ" evidence="1">
    <location>
        <begin position="106"/>
        <end position="206"/>
    </location>
</feature>
<reference evidence="3 4" key="1">
    <citation type="submission" date="2019-12" db="EMBL/GenBank/DDBJ databases">
        <title>Defluviitalea raffinosedens, isolated from a biogas fermenter, genome sequencing and characterization.</title>
        <authorList>
            <person name="Rettenmaier R."/>
            <person name="Schneider M."/>
            <person name="Neuhaus K."/>
            <person name="Liebl W."/>
            <person name="Zverlov V."/>
        </authorList>
    </citation>
    <scope>NUCLEOTIDE SEQUENCE [LARGE SCALE GENOMIC DNA]</scope>
    <source>
        <strain evidence="3 4">249c-K6</strain>
    </source>
</reference>
<gene>
    <name evidence="3" type="ORF">GND95_01090</name>
</gene>
<feature type="domain" description="Type III secretion system flagellar brake protein YcgR PilZN" evidence="2">
    <location>
        <begin position="12"/>
        <end position="94"/>
    </location>
</feature>
<dbReference type="GO" id="GO:0035438">
    <property type="term" value="F:cyclic-di-GMP binding"/>
    <property type="evidence" value="ECO:0007669"/>
    <property type="project" value="InterPro"/>
</dbReference>
<accession>A0A7C8HG86</accession>
<dbReference type="AlphaFoldDB" id="A0A7C8HG86"/>
<evidence type="ECO:0008006" key="5">
    <source>
        <dbReference type="Google" id="ProtNLM"/>
    </source>
</evidence>
<dbReference type="EMBL" id="WSLF01000001">
    <property type="protein sequence ID" value="KAE9637058.1"/>
    <property type="molecule type" value="Genomic_DNA"/>
</dbReference>
<keyword evidence="4" id="KW-1185">Reference proteome</keyword>
<dbReference type="Proteomes" id="UP000483018">
    <property type="component" value="Unassembled WGS sequence"/>
</dbReference>
<evidence type="ECO:0000259" key="1">
    <source>
        <dbReference type="Pfam" id="PF07238"/>
    </source>
</evidence>
<evidence type="ECO:0000259" key="2">
    <source>
        <dbReference type="Pfam" id="PF12945"/>
    </source>
</evidence>
<protein>
    <recommendedName>
        <fullName evidence="5">PilZ domain-containing protein</fullName>
    </recommendedName>
</protein>
<organism evidence="3 4">
    <name type="scientific">Defluviitalea raffinosedens</name>
    <dbReference type="NCBI Taxonomy" id="1450156"/>
    <lineage>
        <taxon>Bacteria</taxon>
        <taxon>Bacillati</taxon>
        <taxon>Bacillota</taxon>
        <taxon>Clostridia</taxon>
        <taxon>Lachnospirales</taxon>
        <taxon>Defluviitaleaceae</taxon>
        <taxon>Defluviitalea</taxon>
    </lineage>
</organism>
<sequence length="219" mass="25542">MRRTAMNEPIVPGLKVEIIRHSLLDKNLSRSFISQIEECVDDKTLIIAAPISGGKIVRLKINNQYNLVIYATNGYYRCNGVVKKSFRKGLIEMLEVDLVTPFEKFQRREFFRFECVIPFQFQVGDLWESGIIKDISGGGIRFITNSQLNTKENLVMRIPLEAEEILLSGKILIKEDSNTELYKYQHRVLFDDIKKNDQDAIIQYIFMQQRKQVRQYKGL</sequence>
<dbReference type="Pfam" id="PF12945">
    <property type="entry name" value="PilZNR"/>
    <property type="match status" value="1"/>
</dbReference>
<dbReference type="Gene3D" id="2.40.10.220">
    <property type="entry name" value="predicted glycosyltransferase like domains"/>
    <property type="match status" value="1"/>
</dbReference>